<evidence type="ECO:0000313" key="9">
    <source>
        <dbReference type="Proteomes" id="UP001147752"/>
    </source>
</evidence>
<dbReference type="InterPro" id="IPR036259">
    <property type="entry name" value="MFS_trans_sf"/>
</dbReference>
<dbReference type="AlphaFoldDB" id="A0A9W9SQ41"/>
<keyword evidence="3 6" id="KW-0812">Transmembrane</keyword>
<dbReference type="SUPFAM" id="SSF103473">
    <property type="entry name" value="MFS general substrate transporter"/>
    <property type="match status" value="1"/>
</dbReference>
<dbReference type="Pfam" id="PF07690">
    <property type="entry name" value="MFS_1"/>
    <property type="match status" value="1"/>
</dbReference>
<evidence type="ECO:0000256" key="4">
    <source>
        <dbReference type="ARBA" id="ARBA00022989"/>
    </source>
</evidence>
<dbReference type="PROSITE" id="PS50850">
    <property type="entry name" value="MFS"/>
    <property type="match status" value="1"/>
</dbReference>
<accession>A0A9W9SQ41</accession>
<dbReference type="OrthoDB" id="19923at2759"/>
<keyword evidence="2" id="KW-0813">Transport</keyword>
<reference evidence="8" key="2">
    <citation type="journal article" date="2023" name="IMA Fungus">
        <title>Comparative genomic study of the Penicillium genus elucidates a diverse pangenome and 15 lateral gene transfer events.</title>
        <authorList>
            <person name="Petersen C."/>
            <person name="Sorensen T."/>
            <person name="Nielsen M.R."/>
            <person name="Sondergaard T.E."/>
            <person name="Sorensen J.L."/>
            <person name="Fitzpatrick D.A."/>
            <person name="Frisvad J.C."/>
            <person name="Nielsen K.L."/>
        </authorList>
    </citation>
    <scope>NUCLEOTIDE SEQUENCE</scope>
    <source>
        <strain evidence="8">IBT 3081</strain>
    </source>
</reference>
<dbReference type="RefSeq" id="XP_056582367.1">
    <property type="nucleotide sequence ID" value="XM_056718232.1"/>
</dbReference>
<dbReference type="PANTHER" id="PTHR43791">
    <property type="entry name" value="PERMEASE-RELATED"/>
    <property type="match status" value="1"/>
</dbReference>
<feature type="transmembrane region" description="Helical" evidence="6">
    <location>
        <begin position="110"/>
        <end position="129"/>
    </location>
</feature>
<evidence type="ECO:0000259" key="7">
    <source>
        <dbReference type="PROSITE" id="PS50850"/>
    </source>
</evidence>
<organism evidence="8 9">
    <name type="scientific">Penicillium concentricum</name>
    <dbReference type="NCBI Taxonomy" id="293559"/>
    <lineage>
        <taxon>Eukaryota</taxon>
        <taxon>Fungi</taxon>
        <taxon>Dikarya</taxon>
        <taxon>Ascomycota</taxon>
        <taxon>Pezizomycotina</taxon>
        <taxon>Eurotiomycetes</taxon>
        <taxon>Eurotiomycetidae</taxon>
        <taxon>Eurotiales</taxon>
        <taxon>Aspergillaceae</taxon>
        <taxon>Penicillium</taxon>
    </lineage>
</organism>
<feature type="non-terminal residue" evidence="8">
    <location>
        <position position="489"/>
    </location>
</feature>
<evidence type="ECO:0000256" key="5">
    <source>
        <dbReference type="ARBA" id="ARBA00023136"/>
    </source>
</evidence>
<dbReference type="CDD" id="cd17327">
    <property type="entry name" value="MFS_FEN2_like"/>
    <property type="match status" value="1"/>
</dbReference>
<gene>
    <name evidence="8" type="ORF">N7517_000502</name>
</gene>
<dbReference type="Proteomes" id="UP001147752">
    <property type="component" value="Unassembled WGS sequence"/>
</dbReference>
<sequence length="489" mass="54819">LGISPMDSEKIHHEMVEDVKSTVSMPDIDPAAEKRLLRKLDLHVVPILMFLFLLAFLDRINIGNARLQGLEKDLGMTGHDYNIALFIFFIPYILFEVPSNLFLKKVSPSWWLSGIMFCWGIVTTCQGVVKSFGALVACRFLLGLFEAGLMPGCIYLIAMYYKRHELQWRFNIFFSASIMAGAVSGLLAYGIAQMDGVGGYSGWRWIFIIEGLLTVFTGIAAKFLIVDWPETSTFLNDEERTLLLRRLSEDRGEAQMNRFDKPAIKRTFSDVKIYLGAIMYFGIVNTGYATSFFTPTILRQLGWTSVRAQVMSIPIYIVATAIALATAFASDRLRHRFAFTLAGCVIATIGYVILICQESVPVGARYFALYAITGGGYMTQPILLGWVSNNMAGHYKQSIASAMQIGFGNCGGLVASNVFFNSEAPTYATGFGVSLGMIWIGGVACMIFFGYVYRENRLREQGKRDHRYHWPKEELENAGDDHPSFRFTY</sequence>
<proteinExistence type="predicted"/>
<feature type="domain" description="Major facilitator superfamily (MFS) profile" evidence="7">
    <location>
        <begin position="44"/>
        <end position="489"/>
    </location>
</feature>
<dbReference type="Gene3D" id="1.20.1250.20">
    <property type="entry name" value="MFS general substrate transporter like domains"/>
    <property type="match status" value="2"/>
</dbReference>
<reference evidence="8" key="1">
    <citation type="submission" date="2022-12" db="EMBL/GenBank/DDBJ databases">
        <authorList>
            <person name="Petersen C."/>
        </authorList>
    </citation>
    <scope>NUCLEOTIDE SEQUENCE</scope>
    <source>
        <strain evidence="8">IBT 3081</strain>
    </source>
</reference>
<evidence type="ECO:0000256" key="6">
    <source>
        <dbReference type="SAM" id="Phobius"/>
    </source>
</evidence>
<feature type="transmembrane region" description="Helical" evidence="6">
    <location>
        <begin position="337"/>
        <end position="355"/>
    </location>
</feature>
<feature type="transmembrane region" description="Helical" evidence="6">
    <location>
        <begin position="44"/>
        <end position="62"/>
    </location>
</feature>
<evidence type="ECO:0000256" key="3">
    <source>
        <dbReference type="ARBA" id="ARBA00022692"/>
    </source>
</evidence>
<feature type="transmembrane region" description="Helical" evidence="6">
    <location>
        <begin position="273"/>
        <end position="293"/>
    </location>
</feature>
<dbReference type="FunFam" id="1.20.1250.20:FF:000068">
    <property type="entry name" value="MFS general substrate transporter"/>
    <property type="match status" value="1"/>
</dbReference>
<dbReference type="InterPro" id="IPR011701">
    <property type="entry name" value="MFS"/>
</dbReference>
<dbReference type="GO" id="GO:0016020">
    <property type="term" value="C:membrane"/>
    <property type="evidence" value="ECO:0007669"/>
    <property type="project" value="UniProtKB-SubCell"/>
</dbReference>
<dbReference type="PANTHER" id="PTHR43791:SF52">
    <property type="entry name" value="TRANSPORTER, PUTATIVE (AFU_ORTHOLOGUE AFUA_1G11820)-RELATED"/>
    <property type="match status" value="1"/>
</dbReference>
<keyword evidence="5 6" id="KW-0472">Membrane</keyword>
<dbReference type="GeneID" id="81457415"/>
<name>A0A9W9SQ41_9EURO</name>
<feature type="transmembrane region" description="Helical" evidence="6">
    <location>
        <begin position="367"/>
        <end position="387"/>
    </location>
</feature>
<dbReference type="GO" id="GO:0022857">
    <property type="term" value="F:transmembrane transporter activity"/>
    <property type="evidence" value="ECO:0007669"/>
    <property type="project" value="InterPro"/>
</dbReference>
<keyword evidence="4 6" id="KW-1133">Transmembrane helix</keyword>
<keyword evidence="9" id="KW-1185">Reference proteome</keyword>
<evidence type="ECO:0000256" key="1">
    <source>
        <dbReference type="ARBA" id="ARBA00004141"/>
    </source>
</evidence>
<evidence type="ECO:0000313" key="8">
    <source>
        <dbReference type="EMBL" id="KAJ5382591.1"/>
    </source>
</evidence>
<dbReference type="FunFam" id="1.20.1250.20:FF:000034">
    <property type="entry name" value="MFS general substrate transporter"/>
    <property type="match status" value="1"/>
</dbReference>
<feature type="transmembrane region" description="Helical" evidence="6">
    <location>
        <begin position="203"/>
        <end position="225"/>
    </location>
</feature>
<dbReference type="EMBL" id="JAPZBT010000001">
    <property type="protein sequence ID" value="KAJ5382591.1"/>
    <property type="molecule type" value="Genomic_DNA"/>
</dbReference>
<protein>
    <recommendedName>
        <fullName evidence="7">Major facilitator superfamily (MFS) profile domain-containing protein</fullName>
    </recommendedName>
</protein>
<feature type="transmembrane region" description="Helical" evidence="6">
    <location>
        <begin position="313"/>
        <end position="330"/>
    </location>
</feature>
<feature type="transmembrane region" description="Helical" evidence="6">
    <location>
        <begin position="399"/>
        <end position="419"/>
    </location>
</feature>
<feature type="transmembrane region" description="Helical" evidence="6">
    <location>
        <begin position="82"/>
        <end position="103"/>
    </location>
</feature>
<comment type="subcellular location">
    <subcellularLocation>
        <location evidence="1">Membrane</location>
        <topology evidence="1">Multi-pass membrane protein</topology>
    </subcellularLocation>
</comment>
<feature type="transmembrane region" description="Helical" evidence="6">
    <location>
        <begin position="172"/>
        <end position="191"/>
    </location>
</feature>
<evidence type="ECO:0000256" key="2">
    <source>
        <dbReference type="ARBA" id="ARBA00022448"/>
    </source>
</evidence>
<dbReference type="InterPro" id="IPR020846">
    <property type="entry name" value="MFS_dom"/>
</dbReference>
<feature type="transmembrane region" description="Helical" evidence="6">
    <location>
        <begin position="431"/>
        <end position="453"/>
    </location>
</feature>
<feature type="transmembrane region" description="Helical" evidence="6">
    <location>
        <begin position="141"/>
        <end position="160"/>
    </location>
</feature>
<comment type="caution">
    <text evidence="8">The sequence shown here is derived from an EMBL/GenBank/DDBJ whole genome shotgun (WGS) entry which is preliminary data.</text>
</comment>